<reference evidence="3" key="1">
    <citation type="submission" date="2020-10" db="EMBL/GenBank/DDBJ databases">
        <authorList>
            <person name="Gilroy R."/>
        </authorList>
    </citation>
    <scope>NUCLEOTIDE SEQUENCE</scope>
    <source>
        <strain evidence="3">9366</strain>
    </source>
</reference>
<dbReference type="PANTHER" id="PTHR33383:SF1">
    <property type="entry name" value="MEMBRANE PROTEIN INSERTION EFFICIENCY FACTOR-RELATED"/>
    <property type="match status" value="1"/>
</dbReference>
<dbReference type="Proteomes" id="UP000824145">
    <property type="component" value="Unassembled WGS sequence"/>
</dbReference>
<evidence type="ECO:0000313" key="3">
    <source>
        <dbReference type="EMBL" id="HIU62679.1"/>
    </source>
</evidence>
<comment type="function">
    <text evidence="2">Could be involved in insertion of integral membrane proteins into the membrane.</text>
</comment>
<dbReference type="PANTHER" id="PTHR33383">
    <property type="entry name" value="MEMBRANE PROTEIN INSERTION EFFICIENCY FACTOR-RELATED"/>
    <property type="match status" value="1"/>
</dbReference>
<dbReference type="Pfam" id="PF01809">
    <property type="entry name" value="YidD"/>
    <property type="match status" value="1"/>
</dbReference>
<keyword evidence="2" id="KW-1003">Cell membrane</keyword>
<dbReference type="InterPro" id="IPR002696">
    <property type="entry name" value="Membr_insert_effic_factor_YidD"/>
</dbReference>
<dbReference type="AlphaFoldDB" id="A0A9D1MLY7"/>
<comment type="caution">
    <text evidence="3">The sequence shown here is derived from an EMBL/GenBank/DDBJ whole genome shotgun (WGS) entry which is preliminary data.</text>
</comment>
<dbReference type="NCBIfam" id="TIGR00278">
    <property type="entry name" value="membrane protein insertion efficiency factor YidD"/>
    <property type="match status" value="1"/>
</dbReference>
<accession>A0A9D1MLY7</accession>
<proteinExistence type="inferred from homology"/>
<dbReference type="SMART" id="SM01234">
    <property type="entry name" value="Haemolytic"/>
    <property type="match status" value="1"/>
</dbReference>
<dbReference type="EMBL" id="DVNJ01000015">
    <property type="protein sequence ID" value="HIU62679.1"/>
    <property type="molecule type" value="Genomic_DNA"/>
</dbReference>
<dbReference type="HAMAP" id="MF_00386">
    <property type="entry name" value="UPF0161_YidD"/>
    <property type="match status" value="1"/>
</dbReference>
<comment type="similarity">
    <text evidence="2">Belongs to the UPF0161 family.</text>
</comment>
<dbReference type="GO" id="GO:0005886">
    <property type="term" value="C:plasma membrane"/>
    <property type="evidence" value="ECO:0007669"/>
    <property type="project" value="UniProtKB-SubCell"/>
</dbReference>
<keyword evidence="1 2" id="KW-0472">Membrane</keyword>
<evidence type="ECO:0000313" key="4">
    <source>
        <dbReference type="Proteomes" id="UP000824145"/>
    </source>
</evidence>
<evidence type="ECO:0000256" key="1">
    <source>
        <dbReference type="ARBA" id="ARBA00023136"/>
    </source>
</evidence>
<organism evidence="3 4">
    <name type="scientific">Candidatus Caccalectryoclostridium excrementigallinarum</name>
    <dbReference type="NCBI Taxonomy" id="2840710"/>
    <lineage>
        <taxon>Bacteria</taxon>
        <taxon>Bacillati</taxon>
        <taxon>Bacillota</taxon>
        <taxon>Clostridia</taxon>
        <taxon>Christensenellales</taxon>
        <taxon>Christensenellaceae</taxon>
        <taxon>Christensenellaceae incertae sedis</taxon>
        <taxon>Candidatus Caccalectryoclostridium</taxon>
    </lineage>
</organism>
<name>A0A9D1MLY7_9FIRM</name>
<comment type="subcellular location">
    <subcellularLocation>
        <location evidence="2">Cell membrane</location>
        <topology evidence="2">Peripheral membrane protein</topology>
        <orientation evidence="2">Cytoplasmic side</orientation>
    </subcellularLocation>
</comment>
<protein>
    <recommendedName>
        <fullName evidence="2">Putative membrane protein insertion efficiency factor</fullName>
    </recommendedName>
</protein>
<sequence length="75" mass="8536">MCLIKTYKRYFNPLMGDRCIYIPSCSAYMGQAVKKRGLLVGTLLGAARIMRCVPWKEGGYDPVKDNYKGNAKWIL</sequence>
<evidence type="ECO:0000256" key="2">
    <source>
        <dbReference type="HAMAP-Rule" id="MF_00386"/>
    </source>
</evidence>
<reference evidence="3" key="2">
    <citation type="journal article" date="2021" name="PeerJ">
        <title>Extensive microbial diversity within the chicken gut microbiome revealed by metagenomics and culture.</title>
        <authorList>
            <person name="Gilroy R."/>
            <person name="Ravi A."/>
            <person name="Getino M."/>
            <person name="Pursley I."/>
            <person name="Horton D.L."/>
            <person name="Alikhan N.F."/>
            <person name="Baker D."/>
            <person name="Gharbi K."/>
            <person name="Hall N."/>
            <person name="Watson M."/>
            <person name="Adriaenssens E.M."/>
            <person name="Foster-Nyarko E."/>
            <person name="Jarju S."/>
            <person name="Secka A."/>
            <person name="Antonio M."/>
            <person name="Oren A."/>
            <person name="Chaudhuri R.R."/>
            <person name="La Ragione R."/>
            <person name="Hildebrand F."/>
            <person name="Pallen M.J."/>
        </authorList>
    </citation>
    <scope>NUCLEOTIDE SEQUENCE</scope>
    <source>
        <strain evidence="3">9366</strain>
    </source>
</reference>
<gene>
    <name evidence="3" type="primary">yidD</name>
    <name evidence="3" type="ORF">IAB07_02785</name>
</gene>